<dbReference type="PROSITE" id="PS00028">
    <property type="entry name" value="ZINC_FINGER_C2H2_1"/>
    <property type="match status" value="3"/>
</dbReference>
<feature type="region of interest" description="Disordered" evidence="9">
    <location>
        <begin position="87"/>
        <end position="107"/>
    </location>
</feature>
<feature type="compositionally biased region" description="Basic and acidic residues" evidence="9">
    <location>
        <begin position="688"/>
        <end position="698"/>
    </location>
</feature>
<comment type="caution">
    <text evidence="11">The sequence shown here is derived from an EMBL/GenBank/DDBJ whole genome shotgun (WGS) entry which is preliminary data.</text>
</comment>
<dbReference type="InterPro" id="IPR013087">
    <property type="entry name" value="Znf_C2H2_type"/>
</dbReference>
<dbReference type="PANTHER" id="PTHR46179">
    <property type="entry name" value="ZINC FINGER PROTEIN"/>
    <property type="match status" value="1"/>
</dbReference>
<evidence type="ECO:0000313" key="12">
    <source>
        <dbReference type="Proteomes" id="UP001265746"/>
    </source>
</evidence>
<feature type="domain" description="C2H2-type" evidence="10">
    <location>
        <begin position="828"/>
        <end position="857"/>
    </location>
</feature>
<evidence type="ECO:0000256" key="2">
    <source>
        <dbReference type="ARBA" id="ARBA00022723"/>
    </source>
</evidence>
<evidence type="ECO:0000256" key="6">
    <source>
        <dbReference type="ARBA" id="ARBA00023163"/>
    </source>
</evidence>
<evidence type="ECO:0000313" key="11">
    <source>
        <dbReference type="EMBL" id="KAK2615410.1"/>
    </source>
</evidence>
<dbReference type="SUPFAM" id="SSF57667">
    <property type="entry name" value="beta-beta-alpha zinc fingers"/>
    <property type="match status" value="1"/>
</dbReference>
<dbReference type="SMART" id="SM00355">
    <property type="entry name" value="ZnF_C2H2"/>
    <property type="match status" value="6"/>
</dbReference>
<dbReference type="EMBL" id="JAUJFL010000001">
    <property type="protein sequence ID" value="KAK2615410.1"/>
    <property type="molecule type" value="Genomic_DNA"/>
</dbReference>
<protein>
    <recommendedName>
        <fullName evidence="10">C2H2-type domain-containing protein</fullName>
    </recommendedName>
</protein>
<evidence type="ECO:0000256" key="4">
    <source>
        <dbReference type="ARBA" id="ARBA00022833"/>
    </source>
</evidence>
<reference evidence="11" key="1">
    <citation type="submission" date="2023-06" db="EMBL/GenBank/DDBJ databases">
        <authorList>
            <person name="Noh H."/>
        </authorList>
    </citation>
    <scope>NUCLEOTIDE SEQUENCE</scope>
    <source>
        <strain evidence="11">DUCC20226</strain>
    </source>
</reference>
<feature type="region of interest" description="Disordered" evidence="9">
    <location>
        <begin position="615"/>
        <end position="642"/>
    </location>
</feature>
<feature type="region of interest" description="Disordered" evidence="9">
    <location>
        <begin position="566"/>
        <end position="585"/>
    </location>
</feature>
<name>A0AAD9SU80_PHOAM</name>
<evidence type="ECO:0000259" key="10">
    <source>
        <dbReference type="PROSITE" id="PS50157"/>
    </source>
</evidence>
<keyword evidence="12" id="KW-1185">Reference proteome</keyword>
<dbReference type="Pfam" id="PF00096">
    <property type="entry name" value="zf-C2H2"/>
    <property type="match status" value="1"/>
</dbReference>
<feature type="domain" description="C2H2-type" evidence="10">
    <location>
        <begin position="856"/>
        <end position="881"/>
    </location>
</feature>
<keyword evidence="2" id="KW-0479">Metal-binding</keyword>
<feature type="compositionally biased region" description="Basic and acidic residues" evidence="9">
    <location>
        <begin position="983"/>
        <end position="996"/>
    </location>
</feature>
<feature type="compositionally biased region" description="Polar residues" evidence="9">
    <location>
        <begin position="566"/>
        <end position="575"/>
    </location>
</feature>
<dbReference type="Gene3D" id="3.30.160.60">
    <property type="entry name" value="Classic Zinc Finger"/>
    <property type="match status" value="2"/>
</dbReference>
<feature type="compositionally biased region" description="Polar residues" evidence="9">
    <location>
        <begin position="998"/>
        <end position="1009"/>
    </location>
</feature>
<sequence length="1061" mass="117119">MLLSIAFCFVQKKWLLEHSPPSRDLFHRHDGRLSHCVGIHVPADGWENQAASGSTYRCEPATLEIEPTAAQDSAALLIVLLPGSLGSPGSPGPPSGKTEDPQLPGPAVPSALHALAAAHVPQRSSNQPVTAFIQSKSEYATVYAPTVFLSSQITYLGLLVSIHHCLDQPEACTQPISVTAKQRPCSSAAWTCPRRSFEPAPQSTFIAMGDRGLQLPASSFTGSMDGRPRPLEPDLNSGGIVLPAPISGFIDPLGDLQSSAINRNPQSPENFVRPATRNPILDWYTSQEKPWDPIQGRTAPLPRAGDLRGGKLNYRPNGPAYSVYRETHVPSECETTGPGALPSDSGYHSRATQSVFNGSTCGDIDRSGENGSISSHLAGLQVDRPAFSSETWRQASLQATPLPLSVESGNLVCPTCRQNVKTKSELKKHKQKHEKPHRCDVPGCTRTEGFSTPNDVDRHKRSCHPDQDANGKYYRCIVDGCRKKDKKWPRADNFRQHLKRVHMMDARDDDLEAYIYKESPRADTEFAGLGSVGDGLRMDASHPGSAIHSSNWPFLDLRTTLQAIQEQAPRDSSNLGYPAQQMDPYQDGNVTQQQLHFMTSNGTDDQLSRATMQISPADSTNESVSSQLEDTQSEPQEQDALEHVHRASPNEQFIESDYLNDGSTHESELCDEEMPSITQVDLQIPATEEPRRNPEDIVRPSQGNNDSISSESESGDTQESPIRLEDHAPQDTVSLGMATTASASDQRMSDETVNAMQAHYGTGLELSTDGSSIINDRNRASELIKALENEGTLAELLEELGYHKPRESENRTLTAPSLPNVIGDLGQVVCDEPNCGKIFPRPCELKKHKKRHEKPYGCTFPQCTKRFGSKNDWKRHENSQHCQLDLWMCKEPSRVDPTENCGKACHRREQFKSHVSKDHGITDPAEIDRRLDYCRVGRDGESRFWCGFCKAIVETKGRDLKAGIERFNHIDDHYSGRNAPRMDISEWKSMDPEFPTKDMSSPGSGRDNLSGSSQAVSAPSTSSANGRKREAISEVQQPRSRKRQRAAQETMWFCSNDSGHE</sequence>
<evidence type="ECO:0000256" key="3">
    <source>
        <dbReference type="ARBA" id="ARBA00022771"/>
    </source>
</evidence>
<feature type="region of interest" description="Disordered" evidence="9">
    <location>
        <begin position="971"/>
        <end position="1061"/>
    </location>
</feature>
<dbReference type="GO" id="GO:0005634">
    <property type="term" value="C:nucleus"/>
    <property type="evidence" value="ECO:0007669"/>
    <property type="project" value="UniProtKB-SubCell"/>
</dbReference>
<proteinExistence type="predicted"/>
<dbReference type="PANTHER" id="PTHR46179:SF13">
    <property type="entry name" value="C2H2-TYPE DOMAIN-CONTAINING PROTEIN"/>
    <property type="match status" value="1"/>
</dbReference>
<evidence type="ECO:0000256" key="5">
    <source>
        <dbReference type="ARBA" id="ARBA00023015"/>
    </source>
</evidence>
<feature type="region of interest" description="Disordered" evidence="9">
    <location>
        <begin position="291"/>
        <end position="312"/>
    </location>
</feature>
<evidence type="ECO:0000256" key="7">
    <source>
        <dbReference type="ARBA" id="ARBA00023242"/>
    </source>
</evidence>
<dbReference type="GO" id="GO:0008270">
    <property type="term" value="F:zinc ion binding"/>
    <property type="evidence" value="ECO:0007669"/>
    <property type="project" value="UniProtKB-KW"/>
</dbReference>
<keyword evidence="6" id="KW-0804">Transcription</keyword>
<dbReference type="InterPro" id="IPR036236">
    <property type="entry name" value="Znf_C2H2_sf"/>
</dbReference>
<feature type="compositionally biased region" description="Polar residues" evidence="9">
    <location>
        <begin position="615"/>
        <end position="635"/>
    </location>
</feature>
<accession>A0AAD9SU80</accession>
<dbReference type="AlphaFoldDB" id="A0AAD9SU80"/>
<dbReference type="Proteomes" id="UP001265746">
    <property type="component" value="Unassembled WGS sequence"/>
</dbReference>
<dbReference type="GO" id="GO:0006357">
    <property type="term" value="P:regulation of transcription by RNA polymerase II"/>
    <property type="evidence" value="ECO:0007669"/>
    <property type="project" value="TreeGrafter"/>
</dbReference>
<keyword evidence="4" id="KW-0862">Zinc</keyword>
<evidence type="ECO:0000256" key="8">
    <source>
        <dbReference type="PROSITE-ProRule" id="PRU00042"/>
    </source>
</evidence>
<organism evidence="11 12">
    <name type="scientific">Phomopsis amygdali</name>
    <name type="common">Fusicoccum amygdali</name>
    <dbReference type="NCBI Taxonomy" id="1214568"/>
    <lineage>
        <taxon>Eukaryota</taxon>
        <taxon>Fungi</taxon>
        <taxon>Dikarya</taxon>
        <taxon>Ascomycota</taxon>
        <taxon>Pezizomycotina</taxon>
        <taxon>Sordariomycetes</taxon>
        <taxon>Sordariomycetidae</taxon>
        <taxon>Diaporthales</taxon>
        <taxon>Diaporthaceae</taxon>
        <taxon>Diaporthe</taxon>
    </lineage>
</organism>
<keyword evidence="5" id="KW-0805">Transcription regulation</keyword>
<comment type="subcellular location">
    <subcellularLocation>
        <location evidence="1">Nucleus</location>
    </subcellularLocation>
</comment>
<feature type="compositionally biased region" description="Low complexity" evidence="9">
    <location>
        <begin position="1010"/>
        <end position="1024"/>
    </location>
</feature>
<dbReference type="PROSITE" id="PS50157">
    <property type="entry name" value="ZINC_FINGER_C2H2_2"/>
    <property type="match status" value="2"/>
</dbReference>
<keyword evidence="7" id="KW-0539">Nucleus</keyword>
<evidence type="ECO:0000256" key="1">
    <source>
        <dbReference type="ARBA" id="ARBA00004123"/>
    </source>
</evidence>
<evidence type="ECO:0000256" key="9">
    <source>
        <dbReference type="SAM" id="MobiDB-lite"/>
    </source>
</evidence>
<gene>
    <name evidence="11" type="ORF">N8I77_002166</name>
</gene>
<keyword evidence="3 8" id="KW-0863">Zinc-finger</keyword>
<dbReference type="InterPro" id="IPR051061">
    <property type="entry name" value="Zinc_finger_trans_reg"/>
</dbReference>
<feature type="region of interest" description="Disordered" evidence="9">
    <location>
        <begin position="683"/>
        <end position="733"/>
    </location>
</feature>
<feature type="compositionally biased region" description="Polar residues" evidence="9">
    <location>
        <begin position="701"/>
        <end position="720"/>
    </location>
</feature>